<keyword evidence="5" id="KW-1185">Reference proteome</keyword>
<dbReference type="PROSITE" id="PS51724">
    <property type="entry name" value="SPOR"/>
    <property type="match status" value="1"/>
</dbReference>
<feature type="region of interest" description="Disordered" evidence="1">
    <location>
        <begin position="238"/>
        <end position="299"/>
    </location>
</feature>
<gene>
    <name evidence="4" type="ORF">GCM10011617_10750</name>
</gene>
<dbReference type="Gene3D" id="3.30.70.1070">
    <property type="entry name" value="Sporulation related repeat"/>
    <property type="match status" value="1"/>
</dbReference>
<feature type="compositionally biased region" description="Low complexity" evidence="1">
    <location>
        <begin position="264"/>
        <end position="275"/>
    </location>
</feature>
<dbReference type="PANTHER" id="PTHR45011:SF1">
    <property type="entry name" value="DAP3-BINDING CELL DEATH ENHANCER 1"/>
    <property type="match status" value="1"/>
</dbReference>
<dbReference type="Pfam" id="PF08238">
    <property type="entry name" value="Sel1"/>
    <property type="match status" value="2"/>
</dbReference>
<protein>
    <recommendedName>
        <fullName evidence="3">SPOR domain-containing protein</fullName>
    </recommendedName>
</protein>
<keyword evidence="2" id="KW-0732">Signal</keyword>
<evidence type="ECO:0000259" key="3">
    <source>
        <dbReference type="PROSITE" id="PS51724"/>
    </source>
</evidence>
<dbReference type="SUPFAM" id="SSF81901">
    <property type="entry name" value="HCP-like"/>
    <property type="match status" value="1"/>
</dbReference>
<evidence type="ECO:0000256" key="1">
    <source>
        <dbReference type="SAM" id="MobiDB-lite"/>
    </source>
</evidence>
<evidence type="ECO:0000256" key="2">
    <source>
        <dbReference type="SAM" id="SignalP"/>
    </source>
</evidence>
<feature type="compositionally biased region" description="Pro residues" evidence="1">
    <location>
        <begin position="250"/>
        <end position="263"/>
    </location>
</feature>
<dbReference type="InterPro" id="IPR006597">
    <property type="entry name" value="Sel1-like"/>
</dbReference>
<feature type="compositionally biased region" description="Pro residues" evidence="1">
    <location>
        <begin position="276"/>
        <end position="291"/>
    </location>
</feature>
<dbReference type="RefSeq" id="WP_189539394.1">
    <property type="nucleotide sequence ID" value="NZ_BMZD01000002.1"/>
</dbReference>
<name>A0A918VFK1_9SPHN</name>
<dbReference type="PANTHER" id="PTHR45011">
    <property type="entry name" value="DAP3-BINDING CELL DEATH ENHANCER 1"/>
    <property type="match status" value="1"/>
</dbReference>
<accession>A0A918VFK1</accession>
<dbReference type="GO" id="GO:0042834">
    <property type="term" value="F:peptidoglycan binding"/>
    <property type="evidence" value="ECO:0007669"/>
    <property type="project" value="InterPro"/>
</dbReference>
<dbReference type="Gene3D" id="1.25.40.10">
    <property type="entry name" value="Tetratricopeptide repeat domain"/>
    <property type="match status" value="1"/>
</dbReference>
<evidence type="ECO:0000313" key="4">
    <source>
        <dbReference type="EMBL" id="GGZ92903.1"/>
    </source>
</evidence>
<feature type="signal peptide" evidence="2">
    <location>
        <begin position="1"/>
        <end position="24"/>
    </location>
</feature>
<dbReference type="Pfam" id="PF05036">
    <property type="entry name" value="SPOR"/>
    <property type="match status" value="1"/>
</dbReference>
<reference evidence="4" key="1">
    <citation type="journal article" date="2014" name="Int. J. Syst. Evol. Microbiol.">
        <title>Complete genome sequence of Corynebacterium casei LMG S-19264T (=DSM 44701T), isolated from a smear-ripened cheese.</title>
        <authorList>
            <consortium name="US DOE Joint Genome Institute (JGI-PGF)"/>
            <person name="Walter F."/>
            <person name="Albersmeier A."/>
            <person name="Kalinowski J."/>
            <person name="Ruckert C."/>
        </authorList>
    </citation>
    <scope>NUCLEOTIDE SEQUENCE</scope>
    <source>
        <strain evidence="4">KCTC 32422</strain>
    </source>
</reference>
<dbReference type="EMBL" id="BMZD01000002">
    <property type="protein sequence ID" value="GGZ92903.1"/>
    <property type="molecule type" value="Genomic_DNA"/>
</dbReference>
<dbReference type="InterPro" id="IPR052748">
    <property type="entry name" value="ISR_Activator"/>
</dbReference>
<dbReference type="InterPro" id="IPR036680">
    <property type="entry name" value="SPOR-like_sf"/>
</dbReference>
<sequence length="371" mass="38012">MNRSVAWGVLLAAGGAILSPAALADTKAGVDAWTRGDYAAAVKEWQGDAARGDADAQFNLGQAYKLGRGVQQDLTRAEELFGKAAAAGHMQASDNYGLLMFQRGARKQALPFIRAAADRGDPRSQYLLGIGHFNGDIVPKDWVRAYALVSLAQQSGLEQASTALVQMDQHVPLAQRQQAVLMSAELQSQADATRARQLASADLGNSLPGAAYAPPPAPSAVAASDAVADAARVAGTDSPATAGADYARPATPPPAAAPRPTAPRPAATAPAVASAPPAPQSAPLRPAPPRPATATGGPWRIQLGAFGQAANADALWARLRQRPELAGHPRINVAAGPVTKLQAGGFASEAEARAACTKLVAGGFTCIPARN</sequence>
<feature type="chain" id="PRO_5037195309" description="SPOR domain-containing protein" evidence="2">
    <location>
        <begin position="25"/>
        <end position="371"/>
    </location>
</feature>
<comment type="caution">
    <text evidence="4">The sequence shown here is derived from an EMBL/GenBank/DDBJ whole genome shotgun (WGS) entry which is preliminary data.</text>
</comment>
<dbReference type="AlphaFoldDB" id="A0A918VFK1"/>
<evidence type="ECO:0000313" key="5">
    <source>
        <dbReference type="Proteomes" id="UP000634139"/>
    </source>
</evidence>
<dbReference type="InterPro" id="IPR011990">
    <property type="entry name" value="TPR-like_helical_dom_sf"/>
</dbReference>
<dbReference type="SMART" id="SM00671">
    <property type="entry name" value="SEL1"/>
    <property type="match status" value="2"/>
</dbReference>
<proteinExistence type="predicted"/>
<reference evidence="4" key="2">
    <citation type="submission" date="2020-09" db="EMBL/GenBank/DDBJ databases">
        <authorList>
            <person name="Sun Q."/>
            <person name="Kim S."/>
        </authorList>
    </citation>
    <scope>NUCLEOTIDE SEQUENCE</scope>
    <source>
        <strain evidence="4">KCTC 32422</strain>
    </source>
</reference>
<dbReference type="SUPFAM" id="SSF110997">
    <property type="entry name" value="Sporulation related repeat"/>
    <property type="match status" value="1"/>
</dbReference>
<organism evidence="4 5">
    <name type="scientific">Novosphingobium arvoryzae</name>
    <dbReference type="NCBI Taxonomy" id="1256514"/>
    <lineage>
        <taxon>Bacteria</taxon>
        <taxon>Pseudomonadati</taxon>
        <taxon>Pseudomonadota</taxon>
        <taxon>Alphaproteobacteria</taxon>
        <taxon>Sphingomonadales</taxon>
        <taxon>Sphingomonadaceae</taxon>
        <taxon>Novosphingobium</taxon>
    </lineage>
</organism>
<dbReference type="InterPro" id="IPR007730">
    <property type="entry name" value="SPOR-like_dom"/>
</dbReference>
<feature type="domain" description="SPOR" evidence="3">
    <location>
        <begin position="293"/>
        <end position="371"/>
    </location>
</feature>
<dbReference type="Proteomes" id="UP000634139">
    <property type="component" value="Unassembled WGS sequence"/>
</dbReference>